<evidence type="ECO:0000313" key="1">
    <source>
        <dbReference type="EMBL" id="KAG7359125.1"/>
    </source>
</evidence>
<reference evidence="1" key="2">
    <citation type="submission" date="2021-04" db="EMBL/GenBank/DDBJ databases">
        <authorList>
            <person name="Podell S."/>
        </authorList>
    </citation>
    <scope>NUCLEOTIDE SEQUENCE</scope>
    <source>
        <strain evidence="1">Hildebrandi</strain>
    </source>
</reference>
<accession>A0A9K3PTE1</accession>
<dbReference type="OrthoDB" id="10263385at2759"/>
<evidence type="ECO:0000313" key="2">
    <source>
        <dbReference type="Proteomes" id="UP000693970"/>
    </source>
</evidence>
<dbReference type="InterPro" id="IPR014954">
    <property type="entry name" value="DUF1825"/>
</dbReference>
<dbReference type="Proteomes" id="UP000693970">
    <property type="component" value="Unassembled WGS sequence"/>
</dbReference>
<reference evidence="1" key="1">
    <citation type="journal article" date="2021" name="Sci. Rep.">
        <title>Diploid genomic architecture of Nitzschia inconspicua, an elite biomass production diatom.</title>
        <authorList>
            <person name="Oliver A."/>
            <person name="Podell S."/>
            <person name="Pinowska A."/>
            <person name="Traller J.C."/>
            <person name="Smith S.R."/>
            <person name="McClure R."/>
            <person name="Beliaev A."/>
            <person name="Bohutskyi P."/>
            <person name="Hill E.A."/>
            <person name="Rabines A."/>
            <person name="Zheng H."/>
            <person name="Allen L.Z."/>
            <person name="Kuo A."/>
            <person name="Grigoriev I.V."/>
            <person name="Allen A.E."/>
            <person name="Hazlebeck D."/>
            <person name="Allen E.E."/>
        </authorList>
    </citation>
    <scope>NUCLEOTIDE SEQUENCE</scope>
    <source>
        <strain evidence="1">Hildebrandi</strain>
    </source>
</reference>
<dbReference type="AlphaFoldDB" id="A0A9K3PTE1"/>
<proteinExistence type="predicted"/>
<organism evidence="1 2">
    <name type="scientific">Nitzschia inconspicua</name>
    <dbReference type="NCBI Taxonomy" id="303405"/>
    <lineage>
        <taxon>Eukaryota</taxon>
        <taxon>Sar</taxon>
        <taxon>Stramenopiles</taxon>
        <taxon>Ochrophyta</taxon>
        <taxon>Bacillariophyta</taxon>
        <taxon>Bacillariophyceae</taxon>
        <taxon>Bacillariophycidae</taxon>
        <taxon>Bacillariales</taxon>
        <taxon>Bacillariaceae</taxon>
        <taxon>Nitzschia</taxon>
    </lineage>
</organism>
<name>A0A9K3PTE1_9STRA</name>
<dbReference type="EMBL" id="JAGRRH010000014">
    <property type="protein sequence ID" value="KAG7359125.1"/>
    <property type="molecule type" value="Genomic_DNA"/>
</dbReference>
<protein>
    <submittedName>
        <fullName evidence="1">DUF1825 domain containing protein</fullName>
    </submittedName>
</protein>
<gene>
    <name evidence="1" type="ORF">IV203_015714</name>
</gene>
<sequence>MVLTPIGPLCPFHSTASTEMEPRVNEIRQMAPNFAEEFSRIQQEMMMGQTPDAERLRKVADAMHLAVDQWEGLLTRMRLTPDFQTKEYAKLTDAHLKAHGVTPGTIASMMRWQSGCMRSLADNRPPPMPPPDLDLEALVKDARENEGMNEKSKAPSISAMQAAEKITASPFDPEELESEPIKQEYKKLIMDHSNLIEFGSHYDDFDPLGKLSFLDQIEAIEERWDAFFFRFKLMDSLNKEYIEQCENFLSSMKLNEDEYRELLSESHRLMRLDAERERDRM</sequence>
<dbReference type="Pfam" id="PF08855">
    <property type="entry name" value="DUF1825"/>
    <property type="match status" value="1"/>
</dbReference>
<comment type="caution">
    <text evidence="1">The sequence shown here is derived from an EMBL/GenBank/DDBJ whole genome shotgun (WGS) entry which is preliminary data.</text>
</comment>
<keyword evidence="2" id="KW-1185">Reference proteome</keyword>